<protein>
    <submittedName>
        <fullName evidence="2">Uncharacterized protein</fullName>
    </submittedName>
</protein>
<feature type="region of interest" description="Disordered" evidence="1">
    <location>
        <begin position="29"/>
        <end position="62"/>
    </location>
</feature>
<feature type="compositionally biased region" description="Acidic residues" evidence="1">
    <location>
        <begin position="40"/>
        <end position="51"/>
    </location>
</feature>
<dbReference type="EMBL" id="CZAY01000007">
    <property type="protein sequence ID" value="CUP43187.1"/>
    <property type="molecule type" value="Genomic_DNA"/>
</dbReference>
<organism evidence="2 3">
    <name type="scientific">Dorea longicatena</name>
    <dbReference type="NCBI Taxonomy" id="88431"/>
    <lineage>
        <taxon>Bacteria</taxon>
        <taxon>Bacillati</taxon>
        <taxon>Bacillota</taxon>
        <taxon>Clostridia</taxon>
        <taxon>Lachnospirales</taxon>
        <taxon>Lachnospiraceae</taxon>
        <taxon>Dorea</taxon>
    </lineage>
</organism>
<name>A0A174N8K3_9FIRM</name>
<reference evidence="2 3" key="1">
    <citation type="submission" date="2015-09" db="EMBL/GenBank/DDBJ databases">
        <authorList>
            <consortium name="Pathogen Informatics"/>
        </authorList>
    </citation>
    <scope>NUCLEOTIDE SEQUENCE [LARGE SCALE GENOMIC DNA]</scope>
    <source>
        <strain evidence="2 3">2789STDY5834914</strain>
    </source>
</reference>
<evidence type="ECO:0000256" key="1">
    <source>
        <dbReference type="SAM" id="MobiDB-lite"/>
    </source>
</evidence>
<accession>A0A174N8K3</accession>
<dbReference type="OrthoDB" id="9873244at2"/>
<dbReference type="Proteomes" id="UP000095485">
    <property type="component" value="Unassembled WGS sequence"/>
</dbReference>
<evidence type="ECO:0000313" key="3">
    <source>
        <dbReference type="Proteomes" id="UP000095485"/>
    </source>
</evidence>
<proteinExistence type="predicted"/>
<dbReference type="GeneID" id="96228421"/>
<dbReference type="RefSeq" id="WP_055282532.1">
    <property type="nucleotide sequence ID" value="NZ_CZAY01000007.1"/>
</dbReference>
<gene>
    <name evidence="2" type="ORF">ERS852526_01130</name>
</gene>
<evidence type="ECO:0000313" key="2">
    <source>
        <dbReference type="EMBL" id="CUP43187.1"/>
    </source>
</evidence>
<dbReference type="AlphaFoldDB" id="A0A174N8K3"/>
<sequence>MKAEKEPEEFEFGCEDLTKDWFDEISDMEEPEEKIKCDENDFFDNEQDSVEPDSKPDKARTGGIWDWDSEDYWAYGESERSLLEMAHKDMLCIAGLLEVMDSLALLADTQGRELQSGLSDVSVKLKDKAIAIENRWNTFLNKNYEIRR</sequence>